<protein>
    <recommendedName>
        <fullName evidence="1">DUF1707 domain-containing protein</fullName>
    </recommendedName>
</protein>
<proteinExistence type="predicted"/>
<evidence type="ECO:0000259" key="1">
    <source>
        <dbReference type="Pfam" id="PF08044"/>
    </source>
</evidence>
<dbReference type="PANTHER" id="PTHR40763">
    <property type="entry name" value="MEMBRANE PROTEIN-RELATED"/>
    <property type="match status" value="1"/>
</dbReference>
<dbReference type="EMBL" id="BJVJ01000042">
    <property type="protein sequence ID" value="GEL24907.1"/>
    <property type="molecule type" value="Genomic_DNA"/>
</dbReference>
<gene>
    <name evidence="2" type="ORF">PSU4_38610</name>
</gene>
<reference evidence="2 3" key="1">
    <citation type="submission" date="2019-07" db="EMBL/GenBank/DDBJ databases">
        <title>Whole genome shotgun sequence of Pseudonocardia sulfidoxydans NBRC 16205.</title>
        <authorList>
            <person name="Hosoyama A."/>
            <person name="Uohara A."/>
            <person name="Ohji S."/>
            <person name="Ichikawa N."/>
        </authorList>
    </citation>
    <scope>NUCLEOTIDE SEQUENCE [LARGE SCALE GENOMIC DNA]</scope>
    <source>
        <strain evidence="2 3">NBRC 16205</strain>
    </source>
</reference>
<accession>A0A511DKF0</accession>
<dbReference type="InterPro" id="IPR012551">
    <property type="entry name" value="DUF1707_SHOCT-like"/>
</dbReference>
<organism evidence="2 3">
    <name type="scientific">Pseudonocardia sulfidoxydans NBRC 16205</name>
    <dbReference type="NCBI Taxonomy" id="1223511"/>
    <lineage>
        <taxon>Bacteria</taxon>
        <taxon>Bacillati</taxon>
        <taxon>Actinomycetota</taxon>
        <taxon>Actinomycetes</taxon>
        <taxon>Pseudonocardiales</taxon>
        <taxon>Pseudonocardiaceae</taxon>
        <taxon>Pseudonocardia</taxon>
    </lineage>
</organism>
<dbReference type="OrthoDB" id="4772576at2"/>
<dbReference type="Pfam" id="PF08044">
    <property type="entry name" value="DUF1707"/>
    <property type="match status" value="1"/>
</dbReference>
<dbReference type="AlphaFoldDB" id="A0A511DKF0"/>
<evidence type="ECO:0000313" key="3">
    <source>
        <dbReference type="Proteomes" id="UP000321685"/>
    </source>
</evidence>
<feature type="domain" description="DUF1707" evidence="1">
    <location>
        <begin position="10"/>
        <end position="62"/>
    </location>
</feature>
<sequence length="180" mass="19800">MGDEVAARDLRVSHAEREHVARLLAAHFEAGRLSPDEYETRSGAAAVAVTRADLNRLLLDLPGAEAVRSREILEWTSNHGDLARNGDWLVPAKIVVRSHFGDVKLDLREARFMTPVVTLDVDMWVGDVDLRLPPGGSVDVDEVRVHVGNVTNKITPVPHRGDPHVVVLGKLYVGDVKIRS</sequence>
<dbReference type="Proteomes" id="UP000321685">
    <property type="component" value="Unassembled WGS sequence"/>
</dbReference>
<dbReference type="RefSeq" id="WP_147110241.1">
    <property type="nucleotide sequence ID" value="NZ_BJVJ01000042.1"/>
</dbReference>
<comment type="caution">
    <text evidence="2">The sequence shown here is derived from an EMBL/GenBank/DDBJ whole genome shotgun (WGS) entry which is preliminary data.</text>
</comment>
<name>A0A511DKF0_9PSEU</name>
<evidence type="ECO:0000313" key="2">
    <source>
        <dbReference type="EMBL" id="GEL24907.1"/>
    </source>
</evidence>
<dbReference type="PANTHER" id="PTHR40763:SF5">
    <property type="entry name" value="MEMBRANE PROTEIN"/>
    <property type="match status" value="1"/>
</dbReference>
<keyword evidence="3" id="KW-1185">Reference proteome</keyword>